<dbReference type="InterPro" id="IPR020826">
    <property type="entry name" value="Transketolase_BS"/>
</dbReference>
<dbReference type="InterPro" id="IPR033248">
    <property type="entry name" value="Transketolase_C"/>
</dbReference>
<dbReference type="SUPFAM" id="SSF52922">
    <property type="entry name" value="TK C-terminal domain-like"/>
    <property type="match status" value="1"/>
</dbReference>
<comment type="cofactor">
    <cofactor evidence="1">
        <name>thiamine diphosphate</name>
        <dbReference type="ChEBI" id="CHEBI:58937"/>
    </cofactor>
</comment>
<dbReference type="InterPro" id="IPR009014">
    <property type="entry name" value="Transketo_C/PFOR_II"/>
</dbReference>
<protein>
    <submittedName>
        <fullName evidence="6">Transketolase</fullName>
    </submittedName>
</protein>
<gene>
    <name evidence="6" type="ORF">A3D99_02295</name>
</gene>
<comment type="caution">
    <text evidence="6">The sequence shown here is derived from an EMBL/GenBank/DDBJ whole genome shotgun (WGS) entry which is preliminary data.</text>
</comment>
<dbReference type="InterPro" id="IPR029061">
    <property type="entry name" value="THDP-binding"/>
</dbReference>
<dbReference type="Gene3D" id="3.40.50.970">
    <property type="match status" value="1"/>
</dbReference>
<dbReference type="CDD" id="cd07033">
    <property type="entry name" value="TPP_PYR_DXS_TK_like"/>
    <property type="match status" value="1"/>
</dbReference>
<dbReference type="InterPro" id="IPR005475">
    <property type="entry name" value="Transketolase-like_Pyr-bd"/>
</dbReference>
<dbReference type="Pfam" id="PF02780">
    <property type="entry name" value="Transketolase_C"/>
    <property type="match status" value="1"/>
</dbReference>
<dbReference type="SMART" id="SM00861">
    <property type="entry name" value="Transket_pyr"/>
    <property type="match status" value="1"/>
</dbReference>
<name>A0A1G1X283_9BACT</name>
<dbReference type="InterPro" id="IPR051157">
    <property type="entry name" value="PDH/Transketolase"/>
</dbReference>
<dbReference type="PROSITE" id="PS00802">
    <property type="entry name" value="TRANSKETOLASE_2"/>
    <property type="match status" value="1"/>
</dbReference>
<sequence>MKTAHLSPSTLRHDIHTTATRDGYGRAVVELGEKDERIVVLCADLTESTRSNLFQREFPERFIEMGVAEQNMTAVAVGLALNGKIPFTATYAVFSPGRTWDQIRISGCYNNANIKLIGAHAGISVGPDGATHQALEDIALTRVLPRMTVLVPCDAEEARKAVHAAAAINGPVYIRLSRSATPQFTTEKTPFTIGKGIMFRDGTDVAIIGAGPIIHSALVAAHGLIEKGISCRVINLPSVKPIDTEIIEKAARDCKAIVTVEEHQVAGGIGSAIAEVVATSYPVPMEFIGMHNSFGESGTPEELLKKYHMDTPAIMAAVQKVLKRK</sequence>
<accession>A0A1G1X283</accession>
<comment type="similarity">
    <text evidence="2">Belongs to the transketolase family.</text>
</comment>
<evidence type="ECO:0000256" key="4">
    <source>
        <dbReference type="ARBA" id="ARBA00023052"/>
    </source>
</evidence>
<dbReference type="Gene3D" id="3.40.50.920">
    <property type="match status" value="1"/>
</dbReference>
<dbReference type="EMBL" id="MHHR01000023">
    <property type="protein sequence ID" value="OGY34083.1"/>
    <property type="molecule type" value="Genomic_DNA"/>
</dbReference>
<dbReference type="PANTHER" id="PTHR43825">
    <property type="entry name" value="PYRUVATE DEHYDROGENASE E1 COMPONENT"/>
    <property type="match status" value="1"/>
</dbReference>
<reference evidence="6 7" key="1">
    <citation type="journal article" date="2016" name="Nat. Commun.">
        <title>Thousands of microbial genomes shed light on interconnected biogeochemical processes in an aquifer system.</title>
        <authorList>
            <person name="Anantharaman K."/>
            <person name="Brown C.T."/>
            <person name="Hug L.A."/>
            <person name="Sharon I."/>
            <person name="Castelle C.J."/>
            <person name="Probst A.J."/>
            <person name="Thomas B.C."/>
            <person name="Singh A."/>
            <person name="Wilkins M.J."/>
            <person name="Karaoz U."/>
            <person name="Brodie E.L."/>
            <person name="Williams K.H."/>
            <person name="Hubbard S.S."/>
            <person name="Banfield J.F."/>
        </authorList>
    </citation>
    <scope>NUCLEOTIDE SEQUENCE [LARGE SCALE GENOMIC DNA]</scope>
</reference>
<keyword evidence="4" id="KW-0786">Thiamine pyrophosphate</keyword>
<dbReference type="SUPFAM" id="SSF52518">
    <property type="entry name" value="Thiamin diphosphate-binding fold (THDP-binding)"/>
    <property type="match status" value="1"/>
</dbReference>
<dbReference type="Proteomes" id="UP000177528">
    <property type="component" value="Unassembled WGS sequence"/>
</dbReference>
<organism evidence="6 7">
    <name type="scientific">Candidatus Andersenbacteria bacterium RIFCSPHIGHO2_12_FULL_45_11</name>
    <dbReference type="NCBI Taxonomy" id="1797281"/>
    <lineage>
        <taxon>Bacteria</taxon>
        <taxon>Candidatus Anderseniibacteriota</taxon>
    </lineage>
</organism>
<dbReference type="PANTHER" id="PTHR43825:SF1">
    <property type="entry name" value="TRANSKETOLASE-LIKE PYRIMIDINE-BINDING DOMAIN-CONTAINING PROTEIN"/>
    <property type="match status" value="1"/>
</dbReference>
<evidence type="ECO:0000313" key="6">
    <source>
        <dbReference type="EMBL" id="OGY34083.1"/>
    </source>
</evidence>
<proteinExistence type="inferred from homology"/>
<evidence type="ECO:0000256" key="1">
    <source>
        <dbReference type="ARBA" id="ARBA00001964"/>
    </source>
</evidence>
<dbReference type="GO" id="GO:0016740">
    <property type="term" value="F:transferase activity"/>
    <property type="evidence" value="ECO:0007669"/>
    <property type="project" value="UniProtKB-KW"/>
</dbReference>
<dbReference type="AlphaFoldDB" id="A0A1G1X283"/>
<evidence type="ECO:0000256" key="2">
    <source>
        <dbReference type="ARBA" id="ARBA00007131"/>
    </source>
</evidence>
<dbReference type="Pfam" id="PF02779">
    <property type="entry name" value="Transket_pyr"/>
    <property type="match status" value="1"/>
</dbReference>
<evidence type="ECO:0000256" key="3">
    <source>
        <dbReference type="ARBA" id="ARBA00022679"/>
    </source>
</evidence>
<evidence type="ECO:0000313" key="7">
    <source>
        <dbReference type="Proteomes" id="UP000177528"/>
    </source>
</evidence>
<dbReference type="FunFam" id="3.40.50.970:FF:000129">
    <property type="entry name" value="Transketolase"/>
    <property type="match status" value="1"/>
</dbReference>
<evidence type="ECO:0000259" key="5">
    <source>
        <dbReference type="SMART" id="SM00861"/>
    </source>
</evidence>
<keyword evidence="3" id="KW-0808">Transferase</keyword>
<feature type="domain" description="Transketolase-like pyrimidine-binding" evidence="5">
    <location>
        <begin position="18"/>
        <end position="183"/>
    </location>
</feature>